<dbReference type="CDD" id="cd06565">
    <property type="entry name" value="GH20_GcnA-like"/>
    <property type="match status" value="1"/>
</dbReference>
<dbReference type="PANTHER" id="PTHR21040">
    <property type="entry name" value="BCDNA.GH04120"/>
    <property type="match status" value="1"/>
</dbReference>
<evidence type="ECO:0000313" key="7">
    <source>
        <dbReference type="EMBL" id="KXN70239.1"/>
    </source>
</evidence>
<dbReference type="Pfam" id="PF18088">
    <property type="entry name" value="Glyco_H_20C_C"/>
    <property type="match status" value="1"/>
</dbReference>
<dbReference type="InterPro" id="IPR038901">
    <property type="entry name" value="HEXDC-like"/>
</dbReference>
<dbReference type="SUPFAM" id="SSF51445">
    <property type="entry name" value="(Trans)glycosidases"/>
    <property type="match status" value="1"/>
</dbReference>
<evidence type="ECO:0000256" key="1">
    <source>
        <dbReference type="ARBA" id="ARBA00001231"/>
    </source>
</evidence>
<gene>
    <name evidence="7" type="ORF">CONCODRAFT_39667</name>
</gene>
<dbReference type="STRING" id="796925.A0A137P5K5"/>
<feature type="domain" description="Glycoside hydrolase family 20 catalytic" evidence="5">
    <location>
        <begin position="137"/>
        <end position="270"/>
    </location>
</feature>
<dbReference type="InterPro" id="IPR015883">
    <property type="entry name" value="Glyco_hydro_20_cat"/>
</dbReference>
<protein>
    <recommendedName>
        <fullName evidence="3">beta-N-acetylhexosaminidase</fullName>
        <ecNumber evidence="3">3.2.1.52</ecNumber>
    </recommendedName>
</protein>
<dbReference type="Pfam" id="PF00728">
    <property type="entry name" value="Glyco_hydro_20"/>
    <property type="match status" value="1"/>
</dbReference>
<feature type="domain" description="Glycoside Hydrolase 20C C-terminal" evidence="6">
    <location>
        <begin position="450"/>
        <end position="622"/>
    </location>
</feature>
<dbReference type="AlphaFoldDB" id="A0A137P5K5"/>
<dbReference type="GO" id="GO:0005975">
    <property type="term" value="P:carbohydrate metabolic process"/>
    <property type="evidence" value="ECO:0007669"/>
    <property type="project" value="InterPro"/>
</dbReference>
<accession>A0A137P5K5</accession>
<dbReference type="EC" id="3.2.1.52" evidence="3"/>
<comment type="catalytic activity">
    <reaction evidence="1">
        <text>Hydrolysis of terminal non-reducing N-acetyl-D-hexosamine residues in N-acetyl-beta-D-hexosaminides.</text>
        <dbReference type="EC" id="3.2.1.52"/>
    </reaction>
</comment>
<evidence type="ECO:0000256" key="3">
    <source>
        <dbReference type="ARBA" id="ARBA00012663"/>
    </source>
</evidence>
<dbReference type="PANTHER" id="PTHR21040:SF8">
    <property type="entry name" value="BCDNA.GH04120"/>
    <property type="match status" value="1"/>
</dbReference>
<keyword evidence="4 7" id="KW-0378">Hydrolase</keyword>
<comment type="similarity">
    <text evidence="2">Belongs to the glycosyl hydrolase 20 family.</text>
</comment>
<dbReference type="OrthoDB" id="2100085at2759"/>
<dbReference type="InterPro" id="IPR017853">
    <property type="entry name" value="GH"/>
</dbReference>
<evidence type="ECO:0000256" key="2">
    <source>
        <dbReference type="ARBA" id="ARBA00006285"/>
    </source>
</evidence>
<proteinExistence type="inferred from homology"/>
<dbReference type="Gene3D" id="3.20.20.80">
    <property type="entry name" value="Glycosidases"/>
    <property type="match status" value="1"/>
</dbReference>
<organism evidence="7 8">
    <name type="scientific">Conidiobolus coronatus (strain ATCC 28846 / CBS 209.66 / NRRL 28638)</name>
    <name type="common">Delacroixia coronata</name>
    <dbReference type="NCBI Taxonomy" id="796925"/>
    <lineage>
        <taxon>Eukaryota</taxon>
        <taxon>Fungi</taxon>
        <taxon>Fungi incertae sedis</taxon>
        <taxon>Zoopagomycota</taxon>
        <taxon>Entomophthoromycotina</taxon>
        <taxon>Entomophthoromycetes</taxon>
        <taxon>Entomophthorales</taxon>
        <taxon>Ancylistaceae</taxon>
        <taxon>Conidiobolus</taxon>
    </lineage>
</organism>
<dbReference type="Proteomes" id="UP000070444">
    <property type="component" value="Unassembled WGS sequence"/>
</dbReference>
<evidence type="ECO:0000259" key="5">
    <source>
        <dbReference type="Pfam" id="PF00728"/>
    </source>
</evidence>
<dbReference type="OMA" id="AWTWSRF"/>
<name>A0A137P5K5_CONC2</name>
<dbReference type="EMBL" id="KQ964508">
    <property type="protein sequence ID" value="KXN70239.1"/>
    <property type="molecule type" value="Genomic_DNA"/>
</dbReference>
<dbReference type="Gene3D" id="1.20.120.670">
    <property type="entry name" value="N-acetyl-b-d-glucoasminidase"/>
    <property type="match status" value="1"/>
</dbReference>
<reference evidence="7 8" key="1">
    <citation type="journal article" date="2015" name="Genome Biol. Evol.">
        <title>Phylogenomic analyses indicate that early fungi evolved digesting cell walls of algal ancestors of land plants.</title>
        <authorList>
            <person name="Chang Y."/>
            <person name="Wang S."/>
            <person name="Sekimoto S."/>
            <person name="Aerts A.L."/>
            <person name="Choi C."/>
            <person name="Clum A."/>
            <person name="LaButti K.M."/>
            <person name="Lindquist E.A."/>
            <person name="Yee Ngan C."/>
            <person name="Ohm R.A."/>
            <person name="Salamov A.A."/>
            <person name="Grigoriev I.V."/>
            <person name="Spatafora J.W."/>
            <person name="Berbee M.L."/>
        </authorList>
    </citation>
    <scope>NUCLEOTIDE SEQUENCE [LARGE SCALE GENOMIC DNA]</scope>
    <source>
        <strain evidence="7 8">NRRL 28638</strain>
    </source>
</reference>
<keyword evidence="8" id="KW-1185">Reference proteome</keyword>
<sequence>MKDDIIRLTYKLEFNYDEELSPGELKVIQYISEDDRFHSILTIHYNTTVDAFKALGTLAANIHHQHAVDILEPINIHLKNRFKTLGFMIDCSRNAVPNVQTVKEFLLRGSLLGFNLMMLYTEDTYPLPGRSMFGYMRGGFTKAQLQEIDDYGYNLGVEVVPCIQTLGHLAQILQWPKFQNIRDTHDTLLCHHPETYELISEMLNSISECYRTKKIHLGMDEAYGVGEGRYKGVFGNNQRSQMELFLEHLGRVQDLCFNMGFEPMIWSDMLFCLQNNTPNLNNYYDMSMGATALHHPNLQLVYWDYYHINPKSYRFKIEQHHQAGCPNPWIAAGCWNWNRLWSALPFAIKAVRACLEGCIDPSSGVENFLLTSWGDEGNEGELTSCWPEMETDESLPNCYPVSNQLSFYEDKYLQSLFETVFGANLIDFTIASLLDELTYLSSDVLPNDLDQLPIHTLFPPNPSKCLLWEDPLLSFLTPQYHGKRDLNVHYEQVHLALLNATSDPRYSNNSLLTLPTLLAKCLSLKCSLWAHLKGQYSSQDFQGLKNTLLHRIEPLIDYMDQLRKCHRSRWHILYKPFGWEIIECRYGGQITRLRTLRDKYDDDPQFQLNKIEELEIEMEEVYMGSGTNILLDYHRVHTPSANT</sequence>
<evidence type="ECO:0000256" key="4">
    <source>
        <dbReference type="ARBA" id="ARBA00022801"/>
    </source>
</evidence>
<dbReference type="GO" id="GO:0004563">
    <property type="term" value="F:beta-N-acetylhexosaminidase activity"/>
    <property type="evidence" value="ECO:0007669"/>
    <property type="project" value="UniProtKB-EC"/>
</dbReference>
<dbReference type="InterPro" id="IPR041063">
    <property type="entry name" value="Glyco_H_20C_C"/>
</dbReference>
<evidence type="ECO:0000313" key="8">
    <source>
        <dbReference type="Proteomes" id="UP000070444"/>
    </source>
</evidence>
<evidence type="ECO:0000259" key="6">
    <source>
        <dbReference type="Pfam" id="PF18088"/>
    </source>
</evidence>